<dbReference type="AlphaFoldDB" id="A0A917Y1D2"/>
<dbReference type="SUPFAM" id="SSF52980">
    <property type="entry name" value="Restriction endonuclease-like"/>
    <property type="match status" value="1"/>
</dbReference>
<name>A0A917Y1D2_9BACI</name>
<dbReference type="PANTHER" id="PTHR36558">
    <property type="entry name" value="GLR1098 PROTEIN"/>
    <property type="match status" value="1"/>
</dbReference>
<dbReference type="CDD" id="cd06260">
    <property type="entry name" value="DUF820-like"/>
    <property type="match status" value="1"/>
</dbReference>
<comment type="caution">
    <text evidence="2">The sequence shown here is derived from an EMBL/GenBank/DDBJ whole genome shotgun (WGS) entry which is preliminary data.</text>
</comment>
<dbReference type="Gene3D" id="3.90.1570.10">
    <property type="entry name" value="tt1808, chain A"/>
    <property type="match status" value="1"/>
</dbReference>
<dbReference type="Pfam" id="PF05685">
    <property type="entry name" value="Uma2"/>
    <property type="match status" value="1"/>
</dbReference>
<dbReference type="EMBL" id="BMOS01000027">
    <property type="protein sequence ID" value="GGN63607.1"/>
    <property type="molecule type" value="Genomic_DNA"/>
</dbReference>
<dbReference type="RefSeq" id="WP_188858639.1">
    <property type="nucleotide sequence ID" value="NZ_BMOS01000027.1"/>
</dbReference>
<feature type="domain" description="Putative restriction endonuclease" evidence="1">
    <location>
        <begin position="13"/>
        <end position="184"/>
    </location>
</feature>
<evidence type="ECO:0000313" key="2">
    <source>
        <dbReference type="EMBL" id="GGN63607.1"/>
    </source>
</evidence>
<protein>
    <recommendedName>
        <fullName evidence="1">Putative restriction endonuclease domain-containing protein</fullName>
    </recommendedName>
</protein>
<organism evidence="2 3">
    <name type="scientific">Oceanobacillus indicireducens</name>
    <dbReference type="NCBI Taxonomy" id="1004261"/>
    <lineage>
        <taxon>Bacteria</taxon>
        <taxon>Bacillati</taxon>
        <taxon>Bacillota</taxon>
        <taxon>Bacilli</taxon>
        <taxon>Bacillales</taxon>
        <taxon>Bacillaceae</taxon>
        <taxon>Oceanobacillus</taxon>
    </lineage>
</organism>
<dbReference type="Proteomes" id="UP000624041">
    <property type="component" value="Unassembled WGS sequence"/>
</dbReference>
<dbReference type="PANTHER" id="PTHR36558:SF1">
    <property type="entry name" value="RESTRICTION ENDONUCLEASE DOMAIN-CONTAINING PROTEIN-RELATED"/>
    <property type="match status" value="1"/>
</dbReference>
<accession>A0A917Y1D2</accession>
<gene>
    <name evidence="2" type="ORF">GCM10007971_30670</name>
</gene>
<proteinExistence type="predicted"/>
<dbReference type="InterPro" id="IPR008538">
    <property type="entry name" value="Uma2"/>
</dbReference>
<dbReference type="InterPro" id="IPR012296">
    <property type="entry name" value="Nuclease_put_TT1808"/>
</dbReference>
<sequence>MAIPSGDKKYSYADYLTWSEGERIELIDGQVYNMSPAPSRLHQEVLGELFTAFSVFLKDKECKVFFAPFDVRLLSENKNDAAIDNVVQPDLSVICDRKKLDDRGCNGAPDLIIEVLSPSTVKMDRWNKYQLYEKAGVKEYWLVDPANKSVEILLLTDAGYKLQGIFTKDDNIAIQSLPGLELDLSHIFE</sequence>
<reference evidence="2" key="2">
    <citation type="submission" date="2020-09" db="EMBL/GenBank/DDBJ databases">
        <authorList>
            <person name="Sun Q."/>
            <person name="Ohkuma M."/>
        </authorList>
    </citation>
    <scope>NUCLEOTIDE SEQUENCE</scope>
    <source>
        <strain evidence="2">JCM 17251</strain>
    </source>
</reference>
<keyword evidence="3" id="KW-1185">Reference proteome</keyword>
<evidence type="ECO:0000259" key="1">
    <source>
        <dbReference type="Pfam" id="PF05685"/>
    </source>
</evidence>
<dbReference type="InterPro" id="IPR011335">
    <property type="entry name" value="Restrct_endonuc-II-like"/>
</dbReference>
<evidence type="ECO:0000313" key="3">
    <source>
        <dbReference type="Proteomes" id="UP000624041"/>
    </source>
</evidence>
<reference evidence="2" key="1">
    <citation type="journal article" date="2014" name="Int. J. Syst. Evol. Microbiol.">
        <title>Complete genome sequence of Corynebacterium casei LMG S-19264T (=DSM 44701T), isolated from a smear-ripened cheese.</title>
        <authorList>
            <consortium name="US DOE Joint Genome Institute (JGI-PGF)"/>
            <person name="Walter F."/>
            <person name="Albersmeier A."/>
            <person name="Kalinowski J."/>
            <person name="Ruckert C."/>
        </authorList>
    </citation>
    <scope>NUCLEOTIDE SEQUENCE</scope>
    <source>
        <strain evidence="2">JCM 17251</strain>
    </source>
</reference>